<keyword evidence="3" id="KW-1185">Reference proteome</keyword>
<dbReference type="EMBL" id="MCFL01000030">
    <property type="protein sequence ID" value="ORZ34184.1"/>
    <property type="molecule type" value="Genomic_DNA"/>
</dbReference>
<dbReference type="Proteomes" id="UP000193411">
    <property type="component" value="Unassembled WGS sequence"/>
</dbReference>
<proteinExistence type="predicted"/>
<organism evidence="2 3">
    <name type="scientific">Catenaria anguillulae PL171</name>
    <dbReference type="NCBI Taxonomy" id="765915"/>
    <lineage>
        <taxon>Eukaryota</taxon>
        <taxon>Fungi</taxon>
        <taxon>Fungi incertae sedis</taxon>
        <taxon>Blastocladiomycota</taxon>
        <taxon>Blastocladiomycetes</taxon>
        <taxon>Blastocladiales</taxon>
        <taxon>Catenariaceae</taxon>
        <taxon>Catenaria</taxon>
    </lineage>
</organism>
<sequence length="156" mass="17236">MARTKRPAAVTSAAATENADTPANLKRHRRSVKAPSKTIEAFVLHDIDEPVPPPTTETLSVDEANIDELAIAFPSTGSNAYLKYHLPEGQAEVEPQLMALLENWEEDEDLAAMQQCVHSLHVGWAADRFLPADGITRIRRLLGTAPKSRTRAFQKR</sequence>
<gene>
    <name evidence="2" type="ORF">BCR44DRAFT_1177823</name>
</gene>
<evidence type="ECO:0000313" key="3">
    <source>
        <dbReference type="Proteomes" id="UP000193411"/>
    </source>
</evidence>
<dbReference type="AlphaFoldDB" id="A0A1Y2HJN6"/>
<reference evidence="2 3" key="1">
    <citation type="submission" date="2016-07" db="EMBL/GenBank/DDBJ databases">
        <title>Pervasive Adenine N6-methylation of Active Genes in Fungi.</title>
        <authorList>
            <consortium name="DOE Joint Genome Institute"/>
            <person name="Mondo S.J."/>
            <person name="Dannebaum R.O."/>
            <person name="Kuo R.C."/>
            <person name="Labutti K."/>
            <person name="Haridas S."/>
            <person name="Kuo A."/>
            <person name="Salamov A."/>
            <person name="Ahrendt S.R."/>
            <person name="Lipzen A."/>
            <person name="Sullivan W."/>
            <person name="Andreopoulos W.B."/>
            <person name="Clum A."/>
            <person name="Lindquist E."/>
            <person name="Daum C."/>
            <person name="Ramamoorthy G.K."/>
            <person name="Gryganskyi A."/>
            <person name="Culley D."/>
            <person name="Magnuson J.K."/>
            <person name="James T.Y."/>
            <person name="O'Malley M.A."/>
            <person name="Stajich J.E."/>
            <person name="Spatafora J.W."/>
            <person name="Visel A."/>
            <person name="Grigoriev I.V."/>
        </authorList>
    </citation>
    <scope>NUCLEOTIDE SEQUENCE [LARGE SCALE GENOMIC DNA]</scope>
    <source>
        <strain evidence="2 3">PL171</strain>
    </source>
</reference>
<protein>
    <submittedName>
        <fullName evidence="2">Uncharacterized protein</fullName>
    </submittedName>
</protein>
<feature type="region of interest" description="Disordered" evidence="1">
    <location>
        <begin position="1"/>
        <end position="31"/>
    </location>
</feature>
<name>A0A1Y2HJN6_9FUNG</name>
<comment type="caution">
    <text evidence="2">The sequence shown here is derived from an EMBL/GenBank/DDBJ whole genome shotgun (WGS) entry which is preliminary data.</text>
</comment>
<evidence type="ECO:0000313" key="2">
    <source>
        <dbReference type="EMBL" id="ORZ34184.1"/>
    </source>
</evidence>
<evidence type="ECO:0000256" key="1">
    <source>
        <dbReference type="SAM" id="MobiDB-lite"/>
    </source>
</evidence>
<feature type="compositionally biased region" description="Low complexity" evidence="1">
    <location>
        <begin position="7"/>
        <end position="19"/>
    </location>
</feature>
<accession>A0A1Y2HJN6</accession>